<evidence type="ECO:0000313" key="3">
    <source>
        <dbReference type="EMBL" id="KAA1042339.1"/>
    </source>
</evidence>
<dbReference type="NCBIfam" id="NF033745">
    <property type="entry name" value="class_C_sortase"/>
    <property type="match status" value="1"/>
</dbReference>
<reference evidence="3 4" key="1">
    <citation type="submission" date="2019-09" db="EMBL/GenBank/DDBJ databases">
        <authorList>
            <person name="Mazhar S."/>
            <person name="Altermann E."/>
            <person name="Hill C."/>
            <person name="Mcauliffe O."/>
        </authorList>
    </citation>
    <scope>NUCLEOTIDE SEQUENCE [LARGE SCALE GENOMIC DNA]</scope>
    <source>
        <strain evidence="3 4">ATCC 51831</strain>
    </source>
</reference>
<protein>
    <submittedName>
        <fullName evidence="3">Class C sortase</fullName>
    </submittedName>
</protein>
<dbReference type="CDD" id="cd05827">
    <property type="entry name" value="Sortase_C"/>
    <property type="match status" value="1"/>
</dbReference>
<feature type="transmembrane region" description="Helical" evidence="2">
    <location>
        <begin position="251"/>
        <end position="269"/>
    </location>
</feature>
<dbReference type="InterPro" id="IPR005754">
    <property type="entry name" value="Sortase"/>
</dbReference>
<name>A0ABQ6RAS8_9STAP</name>
<dbReference type="Pfam" id="PF04203">
    <property type="entry name" value="Sortase"/>
    <property type="match status" value="1"/>
</dbReference>
<accession>A0ABQ6RAS8</accession>
<keyword evidence="2" id="KW-0812">Transmembrane</keyword>
<dbReference type="InterPro" id="IPR023365">
    <property type="entry name" value="Sortase_dom-sf"/>
</dbReference>
<dbReference type="Proteomes" id="UP000295735">
    <property type="component" value="Unassembled WGS sequence"/>
</dbReference>
<organism evidence="3 4">
    <name type="scientific">Macrococcus equipercicus</name>
    <dbReference type="NCBI Taxonomy" id="69967"/>
    <lineage>
        <taxon>Bacteria</taxon>
        <taxon>Bacillati</taxon>
        <taxon>Bacillota</taxon>
        <taxon>Bacilli</taxon>
        <taxon>Bacillales</taxon>
        <taxon>Staphylococcaceae</taxon>
        <taxon>Macrococcus</taxon>
    </lineage>
</organism>
<keyword evidence="1" id="KW-0378">Hydrolase</keyword>
<keyword evidence="4" id="KW-1185">Reference proteome</keyword>
<dbReference type="RefSeq" id="WP_149457891.1">
    <property type="nucleotide sequence ID" value="NZ_SCWC02000001.1"/>
</dbReference>
<comment type="caution">
    <text evidence="3">The sequence shown here is derived from an EMBL/GenBank/DDBJ whole genome shotgun (WGS) entry which is preliminary data.</text>
</comment>
<keyword evidence="2" id="KW-0472">Membrane</keyword>
<evidence type="ECO:0000313" key="4">
    <source>
        <dbReference type="Proteomes" id="UP000295735"/>
    </source>
</evidence>
<gene>
    <name evidence="3" type="ORF">ERX35_000205</name>
</gene>
<keyword evidence="2" id="KW-1133">Transmembrane helix</keyword>
<dbReference type="EMBL" id="SCWC02000001">
    <property type="protein sequence ID" value="KAA1042339.1"/>
    <property type="molecule type" value="Genomic_DNA"/>
</dbReference>
<evidence type="ECO:0000256" key="1">
    <source>
        <dbReference type="ARBA" id="ARBA00022801"/>
    </source>
</evidence>
<dbReference type="InterPro" id="IPR042002">
    <property type="entry name" value="Sortase_C"/>
</dbReference>
<proteinExistence type="predicted"/>
<dbReference type="Gene3D" id="2.40.260.10">
    <property type="entry name" value="Sortase"/>
    <property type="match status" value="1"/>
</dbReference>
<evidence type="ECO:0000256" key="2">
    <source>
        <dbReference type="SAM" id="Phobius"/>
    </source>
</evidence>
<dbReference type="SUPFAM" id="SSF63817">
    <property type="entry name" value="Sortase"/>
    <property type="match status" value="1"/>
</dbReference>
<dbReference type="NCBIfam" id="TIGR01076">
    <property type="entry name" value="sortase_fam"/>
    <property type="match status" value="1"/>
</dbReference>
<sequence length="274" mass="31333">MNKWLAVVLFCAGLFICLYPLAAKVYYNYDMSQESDALNKHFQVDSDDQKNRYTQFEQYNRQMTMNQTIEAPAVQVKKNDSDDEQMISDDVIATVKIPKLNLHYPVYDKATPENLNRGVSRVEGTSYPVGGRSTNSVLAAHSYSPYHEWFTHIDRLENGDQVIINNFKETLYYKVYDRVIVTPDKVEAMAVRQGKDVLTLLTCTPSGAERLLIYAERTTKDGKKVTPQPVLPQPMVEKSIWEKMKVLSDSWVVIAAAALLSFLFIVMLIRQKES</sequence>